<dbReference type="GeneID" id="65128864"/>
<proteinExistence type="predicted"/>
<sequence>MKKDITTNKKVDAEKAKKQDIETIIITSTRASFKEDDIVQDAINRAIPEEKDRLKTQVDFKDKYGNRAIMYYNEKSKKWMINGALIVDKQKKHSKRSEKYIENKNIRLKKEFEIEAKRDNKIDALRKKELHQKANALSGNNKTIPHTKYPTVKAIKRSIEEKIDEKNKSSISNLLKSHKLEIKQFNETLKSHKFSTKSTNKTTKQDRTENKKVEIVKGKRKTRRERRKEMFESLSKEQKELLLNKDKKHNITLKKLFKQNIKNKKSSKNKTKSNNCTAEQLRKLKAVDRYLKSAFRRIPKSDLQTREKLLEKIALNQEKVKTINNNKTIKVNREKVQSKLAA</sequence>
<protein>
    <submittedName>
        <fullName evidence="1">Uncharacterized protein</fullName>
    </submittedName>
</protein>
<reference evidence="1 2" key="1">
    <citation type="submission" date="2020-07" db="EMBL/GenBank/DDBJ databases">
        <title>Taxonomic proposal: Crassvirales, a new order of highly abundant and diverse bacterial viruses.</title>
        <authorList>
            <person name="Shkoporov A.N."/>
            <person name="Stockdale S.R."/>
            <person name="Guerin E."/>
            <person name="Ross R.P."/>
            <person name="Hill C."/>
        </authorList>
    </citation>
    <scope>NUCLEOTIDE SEQUENCE [LARGE SCALE GENOMIC DNA]</scope>
</reference>
<dbReference type="Proteomes" id="UP000594051">
    <property type="component" value="Segment"/>
</dbReference>
<dbReference type="EMBL" id="MT774379">
    <property type="protein sequence ID" value="QOR58393.1"/>
    <property type="molecule type" value="Genomic_DNA"/>
</dbReference>
<accession>A0A7M1RVF9</accession>
<evidence type="ECO:0000313" key="1">
    <source>
        <dbReference type="EMBL" id="QOR58393.1"/>
    </source>
</evidence>
<organism evidence="1 2">
    <name type="scientific">uncultured phage cr118_1</name>
    <dbReference type="NCBI Taxonomy" id="2772063"/>
    <lineage>
        <taxon>Viruses</taxon>
        <taxon>Duplodnaviria</taxon>
        <taxon>Heunggongvirae</taxon>
        <taxon>Uroviricota</taxon>
        <taxon>Caudoviricetes</taxon>
        <taxon>Crassvirales</taxon>
        <taxon>Suoliviridae</taxon>
        <taxon>Uncouvirinae</taxon>
        <taxon>Besingivirus</taxon>
        <taxon>Besingivirus coli</taxon>
    </lineage>
</organism>
<dbReference type="KEGG" id="vg:65128864"/>
<dbReference type="RefSeq" id="YP_010110551.1">
    <property type="nucleotide sequence ID" value="NC_055872.1"/>
</dbReference>
<name>A0A7M1RVF9_9CAUD</name>
<evidence type="ECO:0000313" key="2">
    <source>
        <dbReference type="Proteomes" id="UP000594051"/>
    </source>
</evidence>
<keyword evidence="2" id="KW-1185">Reference proteome</keyword>